<dbReference type="STRING" id="3469.A0A4Y7IZT7"/>
<feature type="region of interest" description="Disordered" evidence="1">
    <location>
        <begin position="28"/>
        <end position="47"/>
    </location>
</feature>
<name>A0A4Y7IZT7_PAPSO</name>
<dbReference type="Gramene" id="RZC53018">
    <property type="protein sequence ID" value="RZC53018"/>
    <property type="gene ID" value="C5167_011868"/>
</dbReference>
<dbReference type="PANTHER" id="PTHR47858">
    <property type="entry name" value="HALOACID DEHALOGENASE-LIKE HYDROLASE (HAD) SUPERFAMILY PROTEIN"/>
    <property type="match status" value="1"/>
</dbReference>
<dbReference type="PANTHER" id="PTHR47858:SF2">
    <property type="entry name" value="HALOACID DEHALOGENASE-LIKE HYDROLASE (HAD) SUPERFAMILY PROTEIN"/>
    <property type="match status" value="1"/>
</dbReference>
<evidence type="ECO:0000313" key="3">
    <source>
        <dbReference type="Proteomes" id="UP000316621"/>
    </source>
</evidence>
<proteinExistence type="predicted"/>
<dbReference type="AlphaFoldDB" id="A0A4Y7IZT7"/>
<keyword evidence="3" id="KW-1185">Reference proteome</keyword>
<sequence length="105" mass="12133">MESCKIISDSEAPKLNRKNYNIRRHRIITRSSSSGSDENNGFSPAPSRVFREGKNFLNDRMQEGFLQRIRYAMKPDEAFGLTFSWDNVVVNHSITTQCLNLCFLQ</sequence>
<reference evidence="2 3" key="1">
    <citation type="journal article" date="2018" name="Science">
        <title>The opium poppy genome and morphinan production.</title>
        <authorList>
            <person name="Guo L."/>
            <person name="Winzer T."/>
            <person name="Yang X."/>
            <person name="Li Y."/>
            <person name="Ning Z."/>
            <person name="He Z."/>
            <person name="Teodor R."/>
            <person name="Lu Y."/>
            <person name="Bowser T.A."/>
            <person name="Graham I.A."/>
            <person name="Ye K."/>
        </authorList>
    </citation>
    <scope>NUCLEOTIDE SEQUENCE [LARGE SCALE GENOMIC DNA]</scope>
    <source>
        <strain evidence="3">cv. HN1</strain>
        <tissue evidence="2">Leaves</tissue>
    </source>
</reference>
<accession>A0A4Y7IZT7</accession>
<protein>
    <submittedName>
        <fullName evidence="2">Uncharacterized protein</fullName>
    </submittedName>
</protein>
<organism evidence="2 3">
    <name type="scientific">Papaver somniferum</name>
    <name type="common">Opium poppy</name>
    <dbReference type="NCBI Taxonomy" id="3469"/>
    <lineage>
        <taxon>Eukaryota</taxon>
        <taxon>Viridiplantae</taxon>
        <taxon>Streptophyta</taxon>
        <taxon>Embryophyta</taxon>
        <taxon>Tracheophyta</taxon>
        <taxon>Spermatophyta</taxon>
        <taxon>Magnoliopsida</taxon>
        <taxon>Ranunculales</taxon>
        <taxon>Papaveraceae</taxon>
        <taxon>Papaveroideae</taxon>
        <taxon>Papaver</taxon>
    </lineage>
</organism>
<evidence type="ECO:0000313" key="2">
    <source>
        <dbReference type="EMBL" id="RZC53018.1"/>
    </source>
</evidence>
<dbReference type="EMBL" id="CM010717">
    <property type="protein sequence ID" value="RZC53018.1"/>
    <property type="molecule type" value="Genomic_DNA"/>
</dbReference>
<evidence type="ECO:0000256" key="1">
    <source>
        <dbReference type="SAM" id="MobiDB-lite"/>
    </source>
</evidence>
<dbReference type="Proteomes" id="UP000316621">
    <property type="component" value="Chromosome 3"/>
</dbReference>
<gene>
    <name evidence="2" type="ORF">C5167_011868</name>
</gene>